<sequence>MSAKHPIIAVTGSSGAGTTSVMRTFEQIVRRDNISAGFIEGDSFHRYNRAEMKQRLASAIERGD</sequence>
<gene>
    <name evidence="2" type="ORF">ACKI1S_49050</name>
</gene>
<feature type="domain" description="Phosphoribulokinase/uridine kinase" evidence="1">
    <location>
        <begin position="7"/>
        <end position="61"/>
    </location>
</feature>
<dbReference type="InterPro" id="IPR027417">
    <property type="entry name" value="P-loop_NTPase"/>
</dbReference>
<protein>
    <submittedName>
        <fullName evidence="2">Phosphoribulokinase</fullName>
    </submittedName>
</protein>
<reference evidence="2 3" key="1">
    <citation type="submission" date="2024-12" db="EMBL/GenBank/DDBJ databases">
        <title>Forecasting of Potato common scab and diversities of Pathogenic streptomyces spp. in china.</title>
        <authorList>
            <person name="Handique U."/>
            <person name="Wu J."/>
        </authorList>
    </citation>
    <scope>NUCLEOTIDE SEQUENCE [LARGE SCALE GENOMIC DNA]</scope>
    <source>
        <strain evidence="2 3">ZRIMU1585</strain>
    </source>
</reference>
<dbReference type="Gene3D" id="3.40.50.300">
    <property type="entry name" value="P-loop containing nucleotide triphosphate hydrolases"/>
    <property type="match status" value="1"/>
</dbReference>
<evidence type="ECO:0000313" key="3">
    <source>
        <dbReference type="Proteomes" id="UP001631993"/>
    </source>
</evidence>
<evidence type="ECO:0000313" key="2">
    <source>
        <dbReference type="EMBL" id="MFM9653908.1"/>
    </source>
</evidence>
<proteinExistence type="predicted"/>
<keyword evidence="3" id="KW-1185">Reference proteome</keyword>
<dbReference type="Pfam" id="PF00485">
    <property type="entry name" value="PRK"/>
    <property type="match status" value="1"/>
</dbReference>
<dbReference type="SUPFAM" id="SSF52540">
    <property type="entry name" value="P-loop containing nucleoside triphosphate hydrolases"/>
    <property type="match status" value="1"/>
</dbReference>
<dbReference type="EMBL" id="JBJVNE010000571">
    <property type="protein sequence ID" value="MFM9653908.1"/>
    <property type="molecule type" value="Genomic_DNA"/>
</dbReference>
<name>A0ABW9J3K6_STRGJ</name>
<comment type="caution">
    <text evidence="2">The sequence shown here is derived from an EMBL/GenBank/DDBJ whole genome shotgun (WGS) entry which is preliminary data.</text>
</comment>
<organism evidence="2 3">
    <name type="scientific">Streptomyces galilaeus</name>
    <dbReference type="NCBI Taxonomy" id="33899"/>
    <lineage>
        <taxon>Bacteria</taxon>
        <taxon>Bacillati</taxon>
        <taxon>Actinomycetota</taxon>
        <taxon>Actinomycetes</taxon>
        <taxon>Kitasatosporales</taxon>
        <taxon>Streptomycetaceae</taxon>
        <taxon>Streptomyces</taxon>
    </lineage>
</organism>
<accession>A0ABW9J3K6</accession>
<evidence type="ECO:0000259" key="1">
    <source>
        <dbReference type="Pfam" id="PF00485"/>
    </source>
</evidence>
<feature type="non-terminal residue" evidence="2">
    <location>
        <position position="64"/>
    </location>
</feature>
<dbReference type="Proteomes" id="UP001631993">
    <property type="component" value="Unassembled WGS sequence"/>
</dbReference>
<dbReference type="InterPro" id="IPR006083">
    <property type="entry name" value="PRK/URK"/>
</dbReference>